<dbReference type="OrthoDB" id="160645at2759"/>
<proteinExistence type="predicted"/>
<keyword evidence="1" id="KW-0732">Signal</keyword>
<evidence type="ECO:0000259" key="2">
    <source>
        <dbReference type="Pfam" id="PF22974"/>
    </source>
</evidence>
<feature type="signal peptide" evidence="1">
    <location>
        <begin position="1"/>
        <end position="25"/>
    </location>
</feature>
<evidence type="ECO:0000313" key="3">
    <source>
        <dbReference type="EMBL" id="KNE67708.1"/>
    </source>
</evidence>
<sequence>MAKSFPLLTLLLLLALHAVFFTVDAAPASRARHCTRKQRPVQIAPVTAAPARASPAAKPMAVVPQKPAAEMHAVAVPRTDYTPQHTIQAADAHHEQQQAATPGVLVQAECTFTTTKPAVNLANMPAIRTVTCGASDAIKVQFESAQAAQAAVNAWQAHHDLGMLLPPSVAAGCGGTDAPVRSVTNVTFVEGGSVVVVNARASDELIESYDIEVTQYAMGANTTTAPTLSMRGILDWVSDGADAPVKAGKFFELRPSLFLDAAIEYDVSTMTTDAGAFSLQTGFNVDFPFTWSMSAPGFTAKPKLSTEGKPAVTPHMPHGAPTNAAAKIAAHVRPSFALDGSLFLVGSFGVAVHMDSMVGVEATVAEVPRLCAAPSTRLSLFQAHAINVDVQSALATKTYPPWTMPARPIECKFCAVCLKDDGSLPAANATRRAETTSKSAHAPTTLAAASTTGFLWVRELPLLLPRLRLPLRLWHRSSSMGW</sequence>
<reference evidence="3 4" key="1">
    <citation type="submission" date="2009-11" db="EMBL/GenBank/DDBJ databases">
        <title>Annotation of Allomyces macrogynus ATCC 38327.</title>
        <authorList>
            <consortium name="The Broad Institute Genome Sequencing Platform"/>
            <person name="Russ C."/>
            <person name="Cuomo C."/>
            <person name="Burger G."/>
            <person name="Gray M.W."/>
            <person name="Holland P.W.H."/>
            <person name="King N."/>
            <person name="Lang F.B.F."/>
            <person name="Roger A.J."/>
            <person name="Ruiz-Trillo I."/>
            <person name="Young S.K."/>
            <person name="Zeng Q."/>
            <person name="Gargeya S."/>
            <person name="Fitzgerald M."/>
            <person name="Haas B."/>
            <person name="Abouelleil A."/>
            <person name="Alvarado L."/>
            <person name="Arachchi H.M."/>
            <person name="Berlin A."/>
            <person name="Chapman S.B."/>
            <person name="Gearin G."/>
            <person name="Goldberg J."/>
            <person name="Griggs A."/>
            <person name="Gujja S."/>
            <person name="Hansen M."/>
            <person name="Heiman D."/>
            <person name="Howarth C."/>
            <person name="Larimer J."/>
            <person name="Lui A."/>
            <person name="MacDonald P.J.P."/>
            <person name="McCowen C."/>
            <person name="Montmayeur A."/>
            <person name="Murphy C."/>
            <person name="Neiman D."/>
            <person name="Pearson M."/>
            <person name="Priest M."/>
            <person name="Roberts A."/>
            <person name="Saif S."/>
            <person name="Shea T."/>
            <person name="Sisk P."/>
            <person name="Stolte C."/>
            <person name="Sykes S."/>
            <person name="Wortman J."/>
            <person name="Nusbaum C."/>
            <person name="Birren B."/>
        </authorList>
    </citation>
    <scope>NUCLEOTIDE SEQUENCE [LARGE SCALE GENOMIC DNA]</scope>
    <source>
        <strain evidence="3 4">ATCC 38327</strain>
    </source>
</reference>
<keyword evidence="4" id="KW-1185">Reference proteome</keyword>
<feature type="domain" description="DUF7029" evidence="2">
    <location>
        <begin position="113"/>
        <end position="202"/>
    </location>
</feature>
<name>A0A0L0SYS3_ALLM3</name>
<protein>
    <recommendedName>
        <fullName evidence="2">DUF7029 domain-containing protein</fullName>
    </recommendedName>
</protein>
<dbReference type="EMBL" id="GG745354">
    <property type="protein sequence ID" value="KNE67708.1"/>
    <property type="molecule type" value="Genomic_DNA"/>
</dbReference>
<dbReference type="AlphaFoldDB" id="A0A0L0SYS3"/>
<reference evidence="4" key="2">
    <citation type="submission" date="2009-11" db="EMBL/GenBank/DDBJ databases">
        <title>The Genome Sequence of Allomyces macrogynus strain ATCC 38327.</title>
        <authorList>
            <consortium name="The Broad Institute Genome Sequencing Platform"/>
            <person name="Russ C."/>
            <person name="Cuomo C."/>
            <person name="Shea T."/>
            <person name="Young S.K."/>
            <person name="Zeng Q."/>
            <person name="Koehrsen M."/>
            <person name="Haas B."/>
            <person name="Borodovsky M."/>
            <person name="Guigo R."/>
            <person name="Alvarado L."/>
            <person name="Berlin A."/>
            <person name="Borenstein D."/>
            <person name="Chen Z."/>
            <person name="Engels R."/>
            <person name="Freedman E."/>
            <person name="Gellesch M."/>
            <person name="Goldberg J."/>
            <person name="Griggs A."/>
            <person name="Gujja S."/>
            <person name="Heiman D."/>
            <person name="Hepburn T."/>
            <person name="Howarth C."/>
            <person name="Jen D."/>
            <person name="Larson L."/>
            <person name="Lewis B."/>
            <person name="Mehta T."/>
            <person name="Park D."/>
            <person name="Pearson M."/>
            <person name="Roberts A."/>
            <person name="Saif S."/>
            <person name="Shenoy N."/>
            <person name="Sisk P."/>
            <person name="Stolte C."/>
            <person name="Sykes S."/>
            <person name="Walk T."/>
            <person name="White J."/>
            <person name="Yandava C."/>
            <person name="Burger G."/>
            <person name="Gray M.W."/>
            <person name="Holland P.W.H."/>
            <person name="King N."/>
            <person name="Lang F.B.F."/>
            <person name="Roger A.J."/>
            <person name="Ruiz-Trillo I."/>
            <person name="Lander E."/>
            <person name="Nusbaum C."/>
        </authorList>
    </citation>
    <scope>NUCLEOTIDE SEQUENCE [LARGE SCALE GENOMIC DNA]</scope>
    <source>
        <strain evidence="4">ATCC 38327</strain>
    </source>
</reference>
<evidence type="ECO:0000313" key="4">
    <source>
        <dbReference type="Proteomes" id="UP000054350"/>
    </source>
</evidence>
<dbReference type="InterPro" id="IPR054293">
    <property type="entry name" value="DUF7029"/>
</dbReference>
<organism evidence="3 4">
    <name type="scientific">Allomyces macrogynus (strain ATCC 38327)</name>
    <name type="common">Allomyces javanicus var. macrogynus</name>
    <dbReference type="NCBI Taxonomy" id="578462"/>
    <lineage>
        <taxon>Eukaryota</taxon>
        <taxon>Fungi</taxon>
        <taxon>Fungi incertae sedis</taxon>
        <taxon>Blastocladiomycota</taxon>
        <taxon>Blastocladiomycetes</taxon>
        <taxon>Blastocladiales</taxon>
        <taxon>Blastocladiaceae</taxon>
        <taxon>Allomyces</taxon>
    </lineage>
</organism>
<dbReference type="Pfam" id="PF22974">
    <property type="entry name" value="DUF7029"/>
    <property type="match status" value="1"/>
</dbReference>
<dbReference type="VEuPathDB" id="FungiDB:AMAG_19693"/>
<evidence type="ECO:0000256" key="1">
    <source>
        <dbReference type="SAM" id="SignalP"/>
    </source>
</evidence>
<gene>
    <name evidence="3" type="ORF">AMAG_19693</name>
</gene>
<accession>A0A0L0SYS3</accession>
<dbReference type="Proteomes" id="UP000054350">
    <property type="component" value="Unassembled WGS sequence"/>
</dbReference>
<feature type="chain" id="PRO_5005548406" description="DUF7029 domain-containing protein" evidence="1">
    <location>
        <begin position="26"/>
        <end position="482"/>
    </location>
</feature>